<name>A0A6A4HXX5_9AGAR</name>
<dbReference type="AlphaFoldDB" id="A0A6A4HXX5"/>
<sequence length="310" mass="35511">MIGMFPKVKGSYQIDMSIDQKLVASVKHQHSYIEMLIDQWQVIGNWQQVSEMSSDDSMDITVRENILELCLKLANLLKPKALAMMNLGEKHKSAGSSKAPKNKPEVIDATLLGYYPLNIQELILVAQSHLQLYMALYNPFLDLYSDAEVFYDCLQKILRLSQEHCSTIKHYLYKSQKSFRSSLKKEVLFQVKTAYELPLPTSREPYMTGHNSQQYENLVKVYNQDLLHKESFLLNSFNDKMDHCISLYQNSTSPIKKDFDATNDCASYTAFTAGLVSMKKVTNYPRSGTYENKMLILNILAQSHDMASLV</sequence>
<organism evidence="1 2">
    <name type="scientific">Gymnopus androsaceus JB14</name>
    <dbReference type="NCBI Taxonomy" id="1447944"/>
    <lineage>
        <taxon>Eukaryota</taxon>
        <taxon>Fungi</taxon>
        <taxon>Dikarya</taxon>
        <taxon>Basidiomycota</taxon>
        <taxon>Agaricomycotina</taxon>
        <taxon>Agaricomycetes</taxon>
        <taxon>Agaricomycetidae</taxon>
        <taxon>Agaricales</taxon>
        <taxon>Marasmiineae</taxon>
        <taxon>Omphalotaceae</taxon>
        <taxon>Gymnopus</taxon>
    </lineage>
</organism>
<proteinExistence type="predicted"/>
<dbReference type="EMBL" id="ML769446">
    <property type="protein sequence ID" value="KAE9401415.1"/>
    <property type="molecule type" value="Genomic_DNA"/>
</dbReference>
<evidence type="ECO:0000313" key="2">
    <source>
        <dbReference type="Proteomes" id="UP000799118"/>
    </source>
</evidence>
<gene>
    <name evidence="1" type="ORF">BT96DRAFT_937956</name>
</gene>
<evidence type="ECO:0000313" key="1">
    <source>
        <dbReference type="EMBL" id="KAE9401415.1"/>
    </source>
</evidence>
<protein>
    <submittedName>
        <fullName evidence="1">Uncharacterized protein</fullName>
    </submittedName>
</protein>
<dbReference type="Proteomes" id="UP000799118">
    <property type="component" value="Unassembled WGS sequence"/>
</dbReference>
<dbReference type="OrthoDB" id="3070412at2759"/>
<keyword evidence="2" id="KW-1185">Reference proteome</keyword>
<reference evidence="1" key="1">
    <citation type="journal article" date="2019" name="Environ. Microbiol.">
        <title>Fungal ecological strategies reflected in gene transcription - a case study of two litter decomposers.</title>
        <authorList>
            <person name="Barbi F."/>
            <person name="Kohler A."/>
            <person name="Barry K."/>
            <person name="Baskaran P."/>
            <person name="Daum C."/>
            <person name="Fauchery L."/>
            <person name="Ihrmark K."/>
            <person name="Kuo A."/>
            <person name="LaButti K."/>
            <person name="Lipzen A."/>
            <person name="Morin E."/>
            <person name="Grigoriev I.V."/>
            <person name="Henrissat B."/>
            <person name="Lindahl B."/>
            <person name="Martin F."/>
        </authorList>
    </citation>
    <scope>NUCLEOTIDE SEQUENCE</scope>
    <source>
        <strain evidence="1">JB14</strain>
    </source>
</reference>
<accession>A0A6A4HXX5</accession>